<dbReference type="PANTHER" id="PTHR23272:SF184">
    <property type="entry name" value="OS03G0311250 PROTEIN"/>
    <property type="match status" value="1"/>
</dbReference>
<organism evidence="2 3">
    <name type="scientific">Triticum turgidum subsp. durum</name>
    <name type="common">Durum wheat</name>
    <name type="synonym">Triticum durum</name>
    <dbReference type="NCBI Taxonomy" id="4567"/>
    <lineage>
        <taxon>Eukaryota</taxon>
        <taxon>Viridiplantae</taxon>
        <taxon>Streptophyta</taxon>
        <taxon>Embryophyta</taxon>
        <taxon>Tracheophyta</taxon>
        <taxon>Spermatophyta</taxon>
        <taxon>Magnoliopsida</taxon>
        <taxon>Liliopsida</taxon>
        <taxon>Poales</taxon>
        <taxon>Poaceae</taxon>
        <taxon>BOP clade</taxon>
        <taxon>Pooideae</taxon>
        <taxon>Triticodae</taxon>
        <taxon>Triticeae</taxon>
        <taxon>Triticinae</taxon>
        <taxon>Triticum</taxon>
    </lineage>
</organism>
<dbReference type="Pfam" id="PF05699">
    <property type="entry name" value="Dimer_Tnp_hAT"/>
    <property type="match status" value="1"/>
</dbReference>
<name>A0A9R0RN19_TRITD</name>
<accession>A0A9R0RN19</accession>
<reference evidence="2 3" key="1">
    <citation type="submission" date="2017-09" db="EMBL/GenBank/DDBJ databases">
        <authorList>
            <consortium name="International Durum Wheat Genome Sequencing Consortium (IDWGSC)"/>
            <person name="Milanesi L."/>
        </authorList>
    </citation>
    <scope>NUCLEOTIDE SEQUENCE [LARGE SCALE GENOMIC DNA]</scope>
    <source>
        <strain evidence="3">cv. Svevo</strain>
    </source>
</reference>
<sequence length="83" mass="9180">MAKKFLTIPATSVSLESTCSTSGRILDDYHRSLNPNMVEALVCASSYIKGSKEHHLKTTITVEDGNDDDVEFIPFPEDMTESN</sequence>
<evidence type="ECO:0000313" key="2">
    <source>
        <dbReference type="EMBL" id="VAH61450.1"/>
    </source>
</evidence>
<dbReference type="EMBL" id="LT934115">
    <property type="protein sequence ID" value="VAH61450.1"/>
    <property type="molecule type" value="Genomic_DNA"/>
</dbReference>
<feature type="domain" description="HAT C-terminal dimerisation" evidence="1">
    <location>
        <begin position="1"/>
        <end position="46"/>
    </location>
</feature>
<proteinExistence type="predicted"/>
<dbReference type="Proteomes" id="UP000324705">
    <property type="component" value="Chromosome 3A"/>
</dbReference>
<protein>
    <recommendedName>
        <fullName evidence="1">HAT C-terminal dimerisation domain-containing protein</fullName>
    </recommendedName>
</protein>
<keyword evidence="3" id="KW-1185">Reference proteome</keyword>
<dbReference type="AlphaFoldDB" id="A0A9R0RN19"/>
<gene>
    <name evidence="2" type="ORF">TRITD_3Av1G137580</name>
</gene>
<dbReference type="PANTHER" id="PTHR23272">
    <property type="entry name" value="BED FINGER-RELATED"/>
    <property type="match status" value="1"/>
</dbReference>
<evidence type="ECO:0000313" key="3">
    <source>
        <dbReference type="Proteomes" id="UP000324705"/>
    </source>
</evidence>
<dbReference type="InterPro" id="IPR008906">
    <property type="entry name" value="HATC_C_dom"/>
</dbReference>
<dbReference type="SUPFAM" id="SSF53098">
    <property type="entry name" value="Ribonuclease H-like"/>
    <property type="match status" value="1"/>
</dbReference>
<evidence type="ECO:0000259" key="1">
    <source>
        <dbReference type="Pfam" id="PF05699"/>
    </source>
</evidence>
<dbReference type="GO" id="GO:0046983">
    <property type="term" value="F:protein dimerization activity"/>
    <property type="evidence" value="ECO:0007669"/>
    <property type="project" value="InterPro"/>
</dbReference>
<dbReference type="Gramene" id="TRITD3Av1G137580.1">
    <property type="protein sequence ID" value="TRITD3Av1G137580.1"/>
    <property type="gene ID" value="TRITD3Av1G137580"/>
</dbReference>
<dbReference type="InterPro" id="IPR012337">
    <property type="entry name" value="RNaseH-like_sf"/>
</dbReference>